<dbReference type="InterPro" id="IPR039537">
    <property type="entry name" value="Retrotran_Ty1/copia-like"/>
</dbReference>
<keyword evidence="1" id="KW-0548">Nucleotidyltransferase</keyword>
<dbReference type="OMA" id="CIAFVHI"/>
<protein>
    <submittedName>
        <fullName evidence="1">Putative RNA-directed DNA polymerase</fullName>
        <ecNumber evidence="1">2.7.7.49</ecNumber>
    </submittedName>
</protein>
<keyword evidence="2" id="KW-1185">Reference proteome</keyword>
<reference evidence="1 2" key="1">
    <citation type="journal article" date="2018" name="Nat. Genet.">
        <title>The Rosa genome provides new insights in the design of modern roses.</title>
        <authorList>
            <person name="Bendahmane M."/>
        </authorList>
    </citation>
    <scope>NUCLEOTIDE SEQUENCE [LARGE SCALE GENOMIC DNA]</scope>
    <source>
        <strain evidence="2">cv. Old Blush</strain>
    </source>
</reference>
<dbReference type="EMBL" id="PDCK01000042">
    <property type="protein sequence ID" value="PRQ37100.1"/>
    <property type="molecule type" value="Genomic_DNA"/>
</dbReference>
<sequence>MPKYLWGEAVLTASHLINRMSSSVLQNHIPLEVLSSHASLPSFHNLPARVFGCIAFVHIPKNQRSKLEPRA</sequence>
<proteinExistence type="predicted"/>
<organism evidence="1 2">
    <name type="scientific">Rosa chinensis</name>
    <name type="common">China rose</name>
    <dbReference type="NCBI Taxonomy" id="74649"/>
    <lineage>
        <taxon>Eukaryota</taxon>
        <taxon>Viridiplantae</taxon>
        <taxon>Streptophyta</taxon>
        <taxon>Embryophyta</taxon>
        <taxon>Tracheophyta</taxon>
        <taxon>Spermatophyta</taxon>
        <taxon>Magnoliopsida</taxon>
        <taxon>eudicotyledons</taxon>
        <taxon>Gunneridae</taxon>
        <taxon>Pentapetalae</taxon>
        <taxon>rosids</taxon>
        <taxon>fabids</taxon>
        <taxon>Rosales</taxon>
        <taxon>Rosaceae</taxon>
        <taxon>Rosoideae</taxon>
        <taxon>Rosoideae incertae sedis</taxon>
        <taxon>Rosa</taxon>
    </lineage>
</organism>
<comment type="caution">
    <text evidence="1">The sequence shown here is derived from an EMBL/GenBank/DDBJ whole genome shotgun (WGS) entry which is preliminary data.</text>
</comment>
<name>A0A2P6QSG3_ROSCH</name>
<dbReference type="GO" id="GO:0003964">
    <property type="term" value="F:RNA-directed DNA polymerase activity"/>
    <property type="evidence" value="ECO:0007669"/>
    <property type="project" value="UniProtKB-KW"/>
</dbReference>
<keyword evidence="1" id="KW-0808">Transferase</keyword>
<dbReference type="Gramene" id="PRQ37100">
    <property type="protein sequence ID" value="PRQ37100"/>
    <property type="gene ID" value="RchiOBHm_Chr4g0398841"/>
</dbReference>
<dbReference type="Proteomes" id="UP000238479">
    <property type="component" value="Chromosome 4"/>
</dbReference>
<evidence type="ECO:0000313" key="1">
    <source>
        <dbReference type="EMBL" id="PRQ37100.1"/>
    </source>
</evidence>
<dbReference type="PANTHER" id="PTHR42648">
    <property type="entry name" value="TRANSPOSASE, PUTATIVE-RELATED"/>
    <property type="match status" value="1"/>
</dbReference>
<accession>A0A2P6QSG3</accession>
<evidence type="ECO:0000313" key="2">
    <source>
        <dbReference type="Proteomes" id="UP000238479"/>
    </source>
</evidence>
<dbReference type="PANTHER" id="PTHR42648:SF22">
    <property type="entry name" value="REVERSE TRANSCRIPTASE TY1_COPIA-TYPE DOMAIN-CONTAINING PROTEIN"/>
    <property type="match status" value="1"/>
</dbReference>
<dbReference type="AlphaFoldDB" id="A0A2P6QSG3"/>
<keyword evidence="1" id="KW-0695">RNA-directed DNA polymerase</keyword>
<gene>
    <name evidence="1" type="ORF">RchiOBHm_Chr4g0398841</name>
</gene>
<dbReference type="EC" id="2.7.7.49" evidence="1"/>